<feature type="signal peptide" evidence="4">
    <location>
        <begin position="1"/>
        <end position="23"/>
    </location>
</feature>
<evidence type="ECO:0000256" key="1">
    <source>
        <dbReference type="ARBA" id="ARBA00004613"/>
    </source>
</evidence>
<organism evidence="5 6">
    <name type="scientific">Larimichthys crocea</name>
    <name type="common">Large yellow croaker</name>
    <name type="synonym">Pseudosciaena crocea</name>
    <dbReference type="NCBI Taxonomy" id="215358"/>
    <lineage>
        <taxon>Eukaryota</taxon>
        <taxon>Metazoa</taxon>
        <taxon>Chordata</taxon>
        <taxon>Craniata</taxon>
        <taxon>Vertebrata</taxon>
        <taxon>Euteleostomi</taxon>
        <taxon>Actinopterygii</taxon>
        <taxon>Neopterygii</taxon>
        <taxon>Teleostei</taxon>
        <taxon>Neoteleostei</taxon>
        <taxon>Acanthomorphata</taxon>
        <taxon>Eupercaria</taxon>
        <taxon>Sciaenidae</taxon>
        <taxon>Larimichthys</taxon>
    </lineage>
</organism>
<reference evidence="5 6" key="1">
    <citation type="submission" date="2019-07" db="EMBL/GenBank/DDBJ databases">
        <title>Chromosome genome assembly for large yellow croaker.</title>
        <authorList>
            <person name="Xiao S."/>
        </authorList>
    </citation>
    <scope>NUCLEOTIDE SEQUENCE [LARGE SCALE GENOMIC DNA]</scope>
    <source>
        <strain evidence="5">JMULYC20181020</strain>
        <tissue evidence="5">Muscle</tissue>
    </source>
</reference>
<evidence type="ECO:0000313" key="6">
    <source>
        <dbReference type="Proteomes" id="UP000424527"/>
    </source>
</evidence>
<dbReference type="PANTHER" id="PTHR16776:SF3">
    <property type="entry name" value="EXTRACELLULAR MATRIX PROTEIN 1"/>
    <property type="match status" value="1"/>
</dbReference>
<dbReference type="InterPro" id="IPR020858">
    <property type="entry name" value="Serum_albumin-like"/>
</dbReference>
<dbReference type="AlphaFoldDB" id="A0A6G0HSE0"/>
<feature type="chain" id="PRO_5026137358" evidence="4">
    <location>
        <begin position="24"/>
        <end position="175"/>
    </location>
</feature>
<evidence type="ECO:0000313" key="5">
    <source>
        <dbReference type="EMBL" id="KAE8281931.1"/>
    </source>
</evidence>
<comment type="caution">
    <text evidence="5">The sequence shown here is derived from an EMBL/GenBank/DDBJ whole genome shotgun (WGS) entry which is preliminary data.</text>
</comment>
<keyword evidence="6" id="KW-1185">Reference proteome</keyword>
<comment type="subcellular location">
    <subcellularLocation>
        <location evidence="1">Secreted</location>
    </subcellularLocation>
</comment>
<proteinExistence type="predicted"/>
<evidence type="ECO:0000256" key="3">
    <source>
        <dbReference type="ARBA" id="ARBA00022737"/>
    </source>
</evidence>
<dbReference type="EMBL" id="REGW02000019">
    <property type="protein sequence ID" value="KAE8281931.1"/>
    <property type="molecule type" value="Genomic_DNA"/>
</dbReference>
<accession>A0A6G0HSE0</accession>
<keyword evidence="2" id="KW-0964">Secreted</keyword>
<dbReference type="Gene3D" id="1.10.246.10">
    <property type="match status" value="1"/>
</dbReference>
<keyword evidence="3" id="KW-0677">Repeat</keyword>
<dbReference type="PANTHER" id="PTHR16776">
    <property type="entry name" value="EXTRACELLULAR MATRIX PROTEIN 1"/>
    <property type="match status" value="1"/>
</dbReference>
<dbReference type="Proteomes" id="UP000424527">
    <property type="component" value="Unassembled WGS sequence"/>
</dbReference>
<name>A0A6G0HSE0_LARCR</name>
<dbReference type="Pfam" id="PF05782">
    <property type="entry name" value="ECM1"/>
    <property type="match status" value="1"/>
</dbReference>
<protein>
    <submittedName>
        <fullName evidence="5">Extracellular matrix protein 1 Secretory component p85</fullName>
    </submittedName>
</protein>
<evidence type="ECO:0000256" key="4">
    <source>
        <dbReference type="SAM" id="SignalP"/>
    </source>
</evidence>
<keyword evidence="4" id="KW-0732">Signal</keyword>
<dbReference type="GO" id="GO:0030500">
    <property type="term" value="P:regulation of bone mineralization"/>
    <property type="evidence" value="ECO:0007669"/>
    <property type="project" value="TreeGrafter"/>
</dbReference>
<evidence type="ECO:0000256" key="2">
    <source>
        <dbReference type="ARBA" id="ARBA00022525"/>
    </source>
</evidence>
<dbReference type="SUPFAM" id="SSF48552">
    <property type="entry name" value="Serum albumin-like"/>
    <property type="match status" value="1"/>
</dbReference>
<dbReference type="GO" id="GO:0007165">
    <property type="term" value="P:signal transduction"/>
    <property type="evidence" value="ECO:0007669"/>
    <property type="project" value="InterPro"/>
</dbReference>
<dbReference type="GO" id="GO:0005615">
    <property type="term" value="C:extracellular space"/>
    <property type="evidence" value="ECO:0007669"/>
    <property type="project" value="InterPro"/>
</dbReference>
<dbReference type="InterPro" id="IPR008605">
    <property type="entry name" value="ECM1"/>
</dbReference>
<sequence length="175" mass="19334">MISIGGLTGFWVIALLALHGVTGETRINSLGEPDIPFPPARPTTQNIAAICQQGQGRPRYPDSFFPSSSASHFRRLGKAINRLESWYTLCCRGQAQYSTQVVCCAEQAWKQALSQFCVEEYATMTLAYECCADRGDARWTCFNSELPNPDYDPTPGYTAPSVHQEAGFIFNPHAC</sequence>
<gene>
    <name evidence="5" type="ORF">D5F01_LYC19320</name>
</gene>